<accession>A0A1S6QCZ2</accession>
<keyword evidence="3" id="KW-0561">Oxygen transport</keyword>
<dbReference type="InterPro" id="IPR050669">
    <property type="entry name" value="Hemerythrin"/>
</dbReference>
<sequence length="114" mass="13034">MGFPVPEPFCWDVSFRTFYTMVDDQHKCLFNGIFNLAKDSSDDSLNELQRVVGQHFLDEQRLMDTSQYAGKAAHQKLHDDFIAVLAKGNVDIDYAKNWVVNHIKGVDFGYKGCL</sequence>
<dbReference type="EMBL" id="KY007483">
    <property type="protein sequence ID" value="AQV13781.1"/>
    <property type="molecule type" value="mRNA"/>
</dbReference>
<dbReference type="PROSITE" id="PS00550">
    <property type="entry name" value="HEMERYTHRINS"/>
    <property type="match status" value="1"/>
</dbReference>
<evidence type="ECO:0000256" key="3">
    <source>
        <dbReference type="ARBA" id="ARBA00022621"/>
    </source>
</evidence>
<organism evidence="6">
    <name type="scientific">Thysanocardia nigra</name>
    <dbReference type="NCBI Taxonomy" id="210808"/>
    <lineage>
        <taxon>Eukaryota</taxon>
        <taxon>Metazoa</taxon>
        <taxon>Spiralia</taxon>
        <taxon>Lophotrochozoa</taxon>
        <taxon>Annelida</taxon>
        <taxon>Sipuncula</taxon>
        <taxon>Sipunculidea</taxon>
        <taxon>Golfingiida</taxon>
        <taxon>Golfingiidae</taxon>
        <taxon>Thysanocardia</taxon>
    </lineage>
</organism>
<dbReference type="NCBIfam" id="TIGR02481">
    <property type="entry name" value="hemeryth_dom"/>
    <property type="match status" value="1"/>
</dbReference>
<dbReference type="InterPro" id="IPR002063">
    <property type="entry name" value="Haemerythrin"/>
</dbReference>
<dbReference type="InterPro" id="IPR012827">
    <property type="entry name" value="Hemerythrin_metal-bd"/>
</dbReference>
<dbReference type="PANTHER" id="PTHR37164:SF1">
    <property type="entry name" value="BACTERIOHEMERYTHRIN"/>
    <property type="match status" value="1"/>
</dbReference>
<dbReference type="GO" id="GO:0005506">
    <property type="term" value="F:iron ion binding"/>
    <property type="evidence" value="ECO:0007669"/>
    <property type="project" value="InterPro"/>
</dbReference>
<dbReference type="Gene3D" id="1.20.120.50">
    <property type="entry name" value="Hemerythrin-like"/>
    <property type="match status" value="1"/>
</dbReference>
<dbReference type="CDD" id="cd12107">
    <property type="entry name" value="Hemerythrin"/>
    <property type="match status" value="1"/>
</dbReference>
<dbReference type="PRINTS" id="PR00186">
    <property type="entry name" value="HEMERYTHRIN"/>
</dbReference>
<reference evidence="6" key="1">
    <citation type="submission" date="2016-10" db="EMBL/GenBank/DDBJ databases">
        <title>Discovery and evolution of novel hemerythrin genes in annelid worms.</title>
        <authorList>
            <person name="Costa-Paiva E.M."/>
            <person name="Whelan N.V."/>
            <person name="Waits D.S."/>
            <person name="Santos S."/>
            <person name="Schrago C.G."/>
            <person name="Halanych K.M."/>
        </authorList>
    </citation>
    <scope>NUCLEOTIDE SEQUENCE</scope>
</reference>
<comment type="similarity">
    <text evidence="1">Belongs to the hemerythrin family.</text>
</comment>
<proteinExistence type="evidence at transcript level"/>
<dbReference type="AlphaFoldDB" id="A0A1S6QCZ2"/>
<keyword evidence="4" id="KW-0479">Metal-binding</keyword>
<evidence type="ECO:0000313" key="6">
    <source>
        <dbReference type="EMBL" id="AQV13781.1"/>
    </source>
</evidence>
<evidence type="ECO:0000256" key="1">
    <source>
        <dbReference type="ARBA" id="ARBA00010587"/>
    </source>
</evidence>
<evidence type="ECO:0000256" key="2">
    <source>
        <dbReference type="ARBA" id="ARBA00022448"/>
    </source>
</evidence>
<dbReference type="GO" id="GO:0005344">
    <property type="term" value="F:oxygen carrier activity"/>
    <property type="evidence" value="ECO:0007669"/>
    <property type="project" value="UniProtKB-KW"/>
</dbReference>
<dbReference type="InterPro" id="IPR016131">
    <property type="entry name" value="Haemerythrin_Fe_BS"/>
</dbReference>
<evidence type="ECO:0000256" key="4">
    <source>
        <dbReference type="ARBA" id="ARBA00022723"/>
    </source>
</evidence>
<keyword evidence="2" id="KW-0813">Transport</keyword>
<dbReference type="NCBIfam" id="TIGR00058">
    <property type="entry name" value="Hemerythrin"/>
    <property type="match status" value="1"/>
</dbReference>
<protein>
    <submittedName>
        <fullName evidence="6">Hemerythrin</fullName>
    </submittedName>
</protein>
<name>A0A1S6QCZ2_9ANNE</name>
<evidence type="ECO:0000256" key="5">
    <source>
        <dbReference type="ARBA" id="ARBA00023004"/>
    </source>
</evidence>
<keyword evidence="5" id="KW-0408">Iron</keyword>
<dbReference type="InterPro" id="IPR035938">
    <property type="entry name" value="Hemerythrin-like_sf"/>
</dbReference>
<dbReference type="SUPFAM" id="SSF47188">
    <property type="entry name" value="Hemerythrin-like"/>
    <property type="match status" value="1"/>
</dbReference>
<dbReference type="PANTHER" id="PTHR37164">
    <property type="entry name" value="BACTERIOHEMERYTHRIN"/>
    <property type="match status" value="1"/>
</dbReference>